<dbReference type="RefSeq" id="XP_033667609.1">
    <property type="nucleotide sequence ID" value="XM_033812733.1"/>
</dbReference>
<protein>
    <recommendedName>
        <fullName evidence="4">F-box domain-containing protein</fullName>
    </recommendedName>
</protein>
<keyword evidence="3" id="KW-1185">Reference proteome</keyword>
<evidence type="ECO:0000313" key="3">
    <source>
        <dbReference type="Proteomes" id="UP000799537"/>
    </source>
</evidence>
<dbReference type="OrthoDB" id="62952at2759"/>
<gene>
    <name evidence="2" type="ORF">M409DRAFT_54513</name>
</gene>
<name>A0A6A6CKN5_ZASCE</name>
<dbReference type="AlphaFoldDB" id="A0A6A6CKN5"/>
<organism evidence="2 3">
    <name type="scientific">Zasmidium cellare ATCC 36951</name>
    <dbReference type="NCBI Taxonomy" id="1080233"/>
    <lineage>
        <taxon>Eukaryota</taxon>
        <taxon>Fungi</taxon>
        <taxon>Dikarya</taxon>
        <taxon>Ascomycota</taxon>
        <taxon>Pezizomycotina</taxon>
        <taxon>Dothideomycetes</taxon>
        <taxon>Dothideomycetidae</taxon>
        <taxon>Mycosphaerellales</taxon>
        <taxon>Mycosphaerellaceae</taxon>
        <taxon>Zasmidium</taxon>
    </lineage>
</organism>
<evidence type="ECO:0008006" key="4">
    <source>
        <dbReference type="Google" id="ProtNLM"/>
    </source>
</evidence>
<dbReference type="GeneID" id="54566005"/>
<feature type="region of interest" description="Disordered" evidence="1">
    <location>
        <begin position="103"/>
        <end position="129"/>
    </location>
</feature>
<evidence type="ECO:0000256" key="1">
    <source>
        <dbReference type="SAM" id="MobiDB-lite"/>
    </source>
</evidence>
<dbReference type="EMBL" id="ML993595">
    <property type="protein sequence ID" value="KAF2166720.1"/>
    <property type="molecule type" value="Genomic_DNA"/>
</dbReference>
<evidence type="ECO:0000313" key="2">
    <source>
        <dbReference type="EMBL" id="KAF2166720.1"/>
    </source>
</evidence>
<proteinExistence type="predicted"/>
<reference evidence="2" key="1">
    <citation type="journal article" date="2020" name="Stud. Mycol.">
        <title>101 Dothideomycetes genomes: a test case for predicting lifestyles and emergence of pathogens.</title>
        <authorList>
            <person name="Haridas S."/>
            <person name="Albert R."/>
            <person name="Binder M."/>
            <person name="Bloem J."/>
            <person name="Labutti K."/>
            <person name="Salamov A."/>
            <person name="Andreopoulos B."/>
            <person name="Baker S."/>
            <person name="Barry K."/>
            <person name="Bills G."/>
            <person name="Bluhm B."/>
            <person name="Cannon C."/>
            <person name="Castanera R."/>
            <person name="Culley D."/>
            <person name="Daum C."/>
            <person name="Ezra D."/>
            <person name="Gonzalez J."/>
            <person name="Henrissat B."/>
            <person name="Kuo A."/>
            <person name="Liang C."/>
            <person name="Lipzen A."/>
            <person name="Lutzoni F."/>
            <person name="Magnuson J."/>
            <person name="Mondo S."/>
            <person name="Nolan M."/>
            <person name="Ohm R."/>
            <person name="Pangilinan J."/>
            <person name="Park H.-J."/>
            <person name="Ramirez L."/>
            <person name="Alfaro M."/>
            <person name="Sun H."/>
            <person name="Tritt A."/>
            <person name="Yoshinaga Y."/>
            <person name="Zwiers L.-H."/>
            <person name="Turgeon B."/>
            <person name="Goodwin S."/>
            <person name="Spatafora J."/>
            <person name="Crous P."/>
            <person name="Grigoriev I."/>
        </authorList>
    </citation>
    <scope>NUCLEOTIDE SEQUENCE</scope>
    <source>
        <strain evidence="2">ATCC 36951</strain>
    </source>
</reference>
<sequence>MPTTPPPPVANPSLGTLERLPAELRNHIYQLAIDTEYELEAAYNKPCRQRQSLHLVSKQIHAETKGFLVDAKARPCPHVNFAVTITELPETPSALRMLEGIAQQTHPAHDIASPDSPLRHWTSRRRRST</sequence>
<dbReference type="Proteomes" id="UP000799537">
    <property type="component" value="Unassembled WGS sequence"/>
</dbReference>
<accession>A0A6A6CKN5</accession>